<dbReference type="InterPro" id="IPR000522">
    <property type="entry name" value="ABC_transptr_permease_BtuC"/>
</dbReference>
<evidence type="ECO:0000256" key="2">
    <source>
        <dbReference type="ARBA" id="ARBA00007935"/>
    </source>
</evidence>
<organism evidence="12 13">
    <name type="scientific">Methanogenium marinum</name>
    <dbReference type="NCBI Taxonomy" id="348610"/>
    <lineage>
        <taxon>Archaea</taxon>
        <taxon>Methanobacteriati</taxon>
        <taxon>Methanobacteriota</taxon>
        <taxon>Stenosarchaea group</taxon>
        <taxon>Methanomicrobia</taxon>
        <taxon>Methanomicrobiales</taxon>
        <taxon>Methanomicrobiaceae</taxon>
        <taxon>Methanogenium</taxon>
    </lineage>
</organism>
<dbReference type="FunFam" id="1.10.3470.10:FF:000001">
    <property type="entry name" value="Vitamin B12 ABC transporter permease BtuC"/>
    <property type="match status" value="1"/>
</dbReference>
<dbReference type="EMBL" id="JAKELO010000002">
    <property type="protein sequence ID" value="MDE4908574.1"/>
    <property type="molecule type" value="Genomic_DNA"/>
</dbReference>
<feature type="transmembrane region" description="Helical" evidence="11">
    <location>
        <begin position="76"/>
        <end position="96"/>
    </location>
</feature>
<comment type="function">
    <text evidence="8">Required for corrinoid utilization. Probably part of the ABC transporter complex BtuCDF involved in cobalamin (vitamin B12) import. Probably involved in the translocation of the substrate across the membrane.</text>
</comment>
<dbReference type="GO" id="GO:0022857">
    <property type="term" value="F:transmembrane transporter activity"/>
    <property type="evidence" value="ECO:0007669"/>
    <property type="project" value="InterPro"/>
</dbReference>
<feature type="transmembrane region" description="Helical" evidence="11">
    <location>
        <begin position="323"/>
        <end position="341"/>
    </location>
</feature>
<dbReference type="GO" id="GO:0005886">
    <property type="term" value="C:plasma membrane"/>
    <property type="evidence" value="ECO:0007669"/>
    <property type="project" value="UniProtKB-SubCell"/>
</dbReference>
<sequence length="349" mass="36990">MKLNERARGLGVGISLFALVILVFFVSLFMGRYAIEPATVITILLSAVNDALPFSLVDIPQTWPDVMNTVILRIRLPRICAAMLVGAGLAVSGASFQGLFRNPLVSPSILGVAAGAGFGAALGILLSDSTVAVQFLAFVFGIISVTATYMLSRVYKTTTTTLVLVLSGIIVGAFFTALISLAKYVADPDEELPAIVFWLMGSLADVSTGDLFWVATTIIAGSIVLLLIRWRINILAMGEDEAKSLGVNTRMMTGVIIVSATFITAAAVCIAGLVGWVGLVVPHIARMLVGPDYKKILPVSIMIGAAYLLAVDDIARTLTTAEIPLGILTAIIGAPVFAYLLRFRKVGWE</sequence>
<comment type="subunit">
    <text evidence="9">The complex is composed of two ATP-binding proteins (BtuD), two transmembrane proteins (BtuC) and a solute-binding protein (BtuF).</text>
</comment>
<accession>A0A9Q4PWF1</accession>
<evidence type="ECO:0000256" key="8">
    <source>
        <dbReference type="ARBA" id="ARBA00053891"/>
    </source>
</evidence>
<feature type="transmembrane region" description="Helical" evidence="11">
    <location>
        <begin position="163"/>
        <end position="182"/>
    </location>
</feature>
<keyword evidence="4" id="KW-1003">Cell membrane</keyword>
<proteinExistence type="inferred from homology"/>
<feature type="transmembrane region" description="Helical" evidence="11">
    <location>
        <begin position="211"/>
        <end position="230"/>
    </location>
</feature>
<keyword evidence="5 11" id="KW-0812">Transmembrane</keyword>
<dbReference type="InterPro" id="IPR037294">
    <property type="entry name" value="ABC_BtuC-like"/>
</dbReference>
<name>A0A9Q4PWF1_9EURY</name>
<feature type="transmembrane region" description="Helical" evidence="11">
    <location>
        <begin position="12"/>
        <end position="31"/>
    </location>
</feature>
<evidence type="ECO:0000256" key="11">
    <source>
        <dbReference type="SAM" id="Phobius"/>
    </source>
</evidence>
<evidence type="ECO:0000256" key="6">
    <source>
        <dbReference type="ARBA" id="ARBA00022989"/>
    </source>
</evidence>
<evidence type="ECO:0000256" key="4">
    <source>
        <dbReference type="ARBA" id="ARBA00022475"/>
    </source>
</evidence>
<comment type="subcellular location">
    <subcellularLocation>
        <location evidence="1">Cell membrane</location>
        <topology evidence="1">Multi-pass membrane protein</topology>
    </subcellularLocation>
</comment>
<dbReference type="PANTHER" id="PTHR30472:SF70">
    <property type="entry name" value="MOLYBDATE IMPORT SYSTEM PERMEASE PROTEIN MOLB"/>
    <property type="match status" value="1"/>
</dbReference>
<feature type="transmembrane region" description="Helical" evidence="11">
    <location>
        <begin position="108"/>
        <end position="126"/>
    </location>
</feature>
<dbReference type="Pfam" id="PF01032">
    <property type="entry name" value="FecCD"/>
    <property type="match status" value="1"/>
</dbReference>
<evidence type="ECO:0000256" key="9">
    <source>
        <dbReference type="ARBA" id="ARBA00064420"/>
    </source>
</evidence>
<dbReference type="Gene3D" id="1.10.3470.10">
    <property type="entry name" value="ABC transporter involved in vitamin B12 uptake, BtuC"/>
    <property type="match status" value="1"/>
</dbReference>
<protein>
    <recommendedName>
        <fullName evidence="10">Cobalamin import system permease protein BtuC</fullName>
    </recommendedName>
</protein>
<keyword evidence="3" id="KW-0813">Transport</keyword>
<dbReference type="Proteomes" id="UP001143747">
    <property type="component" value="Unassembled WGS sequence"/>
</dbReference>
<feature type="transmembrane region" description="Helical" evidence="11">
    <location>
        <begin position="296"/>
        <end position="311"/>
    </location>
</feature>
<reference evidence="12" key="1">
    <citation type="submission" date="2022-01" db="EMBL/GenBank/DDBJ databases">
        <title>Draft genome of Methanogenium marinum DSM 15558.</title>
        <authorList>
            <person name="Chen S.-C."/>
            <person name="You Y.-T."/>
        </authorList>
    </citation>
    <scope>NUCLEOTIDE SEQUENCE</scope>
    <source>
        <strain evidence="12">DSM 15558</strain>
    </source>
</reference>
<dbReference type="GO" id="GO:0033214">
    <property type="term" value="P:siderophore-iron import into cell"/>
    <property type="evidence" value="ECO:0007669"/>
    <property type="project" value="TreeGrafter"/>
</dbReference>
<dbReference type="SUPFAM" id="SSF81345">
    <property type="entry name" value="ABC transporter involved in vitamin B12 uptake, BtuC"/>
    <property type="match status" value="1"/>
</dbReference>
<comment type="similarity">
    <text evidence="2">Belongs to the binding-protein-dependent transport system permease family. FecCD subfamily.</text>
</comment>
<dbReference type="CDD" id="cd06550">
    <property type="entry name" value="TM_ABC_iron-siderophores_like"/>
    <property type="match status" value="1"/>
</dbReference>
<dbReference type="PANTHER" id="PTHR30472">
    <property type="entry name" value="FERRIC ENTEROBACTIN TRANSPORT SYSTEM PERMEASE PROTEIN"/>
    <property type="match status" value="1"/>
</dbReference>
<evidence type="ECO:0000256" key="7">
    <source>
        <dbReference type="ARBA" id="ARBA00023136"/>
    </source>
</evidence>
<evidence type="ECO:0000256" key="5">
    <source>
        <dbReference type="ARBA" id="ARBA00022692"/>
    </source>
</evidence>
<feature type="transmembrane region" description="Helical" evidence="11">
    <location>
        <begin position="251"/>
        <end position="276"/>
    </location>
</feature>
<evidence type="ECO:0000313" key="12">
    <source>
        <dbReference type="EMBL" id="MDE4908574.1"/>
    </source>
</evidence>
<dbReference type="AlphaFoldDB" id="A0A9Q4PWF1"/>
<keyword evidence="7 11" id="KW-0472">Membrane</keyword>
<keyword evidence="6 11" id="KW-1133">Transmembrane helix</keyword>
<comment type="caution">
    <text evidence="12">The sequence shown here is derived from an EMBL/GenBank/DDBJ whole genome shotgun (WGS) entry which is preliminary data.</text>
</comment>
<evidence type="ECO:0000256" key="1">
    <source>
        <dbReference type="ARBA" id="ARBA00004651"/>
    </source>
</evidence>
<feature type="transmembrane region" description="Helical" evidence="11">
    <location>
        <begin position="132"/>
        <end position="151"/>
    </location>
</feature>
<gene>
    <name evidence="12" type="ORF">L0665_08145</name>
</gene>
<evidence type="ECO:0000313" key="13">
    <source>
        <dbReference type="Proteomes" id="UP001143747"/>
    </source>
</evidence>
<keyword evidence="13" id="KW-1185">Reference proteome</keyword>
<evidence type="ECO:0000256" key="10">
    <source>
        <dbReference type="ARBA" id="ARBA00071366"/>
    </source>
</evidence>
<evidence type="ECO:0000256" key="3">
    <source>
        <dbReference type="ARBA" id="ARBA00022448"/>
    </source>
</evidence>
<dbReference type="RefSeq" id="WP_274925198.1">
    <property type="nucleotide sequence ID" value="NZ_JAKELO010000002.1"/>
</dbReference>